<dbReference type="Proteomes" id="UP001174936">
    <property type="component" value="Unassembled WGS sequence"/>
</dbReference>
<organism evidence="1 2">
    <name type="scientific">Cercophora newfieldiana</name>
    <dbReference type="NCBI Taxonomy" id="92897"/>
    <lineage>
        <taxon>Eukaryota</taxon>
        <taxon>Fungi</taxon>
        <taxon>Dikarya</taxon>
        <taxon>Ascomycota</taxon>
        <taxon>Pezizomycotina</taxon>
        <taxon>Sordariomycetes</taxon>
        <taxon>Sordariomycetidae</taxon>
        <taxon>Sordariales</taxon>
        <taxon>Lasiosphaeriaceae</taxon>
        <taxon>Cercophora</taxon>
    </lineage>
</organism>
<dbReference type="EMBL" id="JAULSV010000001">
    <property type="protein sequence ID" value="KAK0655452.1"/>
    <property type="molecule type" value="Genomic_DNA"/>
</dbReference>
<evidence type="ECO:0000313" key="1">
    <source>
        <dbReference type="EMBL" id="KAK0655452.1"/>
    </source>
</evidence>
<comment type="caution">
    <text evidence="1">The sequence shown here is derived from an EMBL/GenBank/DDBJ whole genome shotgun (WGS) entry which is preliminary data.</text>
</comment>
<protein>
    <submittedName>
        <fullName evidence="1">Uncharacterized protein</fullName>
    </submittedName>
</protein>
<dbReference type="AlphaFoldDB" id="A0AA39YPN7"/>
<reference evidence="1" key="1">
    <citation type="submission" date="2023-06" db="EMBL/GenBank/DDBJ databases">
        <title>Genome-scale phylogeny and comparative genomics of the fungal order Sordariales.</title>
        <authorList>
            <consortium name="Lawrence Berkeley National Laboratory"/>
            <person name="Hensen N."/>
            <person name="Bonometti L."/>
            <person name="Westerberg I."/>
            <person name="Brannstrom I.O."/>
            <person name="Guillou S."/>
            <person name="Cros-Aarteil S."/>
            <person name="Calhoun S."/>
            <person name="Haridas S."/>
            <person name="Kuo A."/>
            <person name="Mondo S."/>
            <person name="Pangilinan J."/>
            <person name="Riley R."/>
            <person name="Labutti K."/>
            <person name="Andreopoulos B."/>
            <person name="Lipzen A."/>
            <person name="Chen C."/>
            <person name="Yanf M."/>
            <person name="Daum C."/>
            <person name="Ng V."/>
            <person name="Clum A."/>
            <person name="Steindorff A."/>
            <person name="Ohm R."/>
            <person name="Martin F."/>
            <person name="Silar P."/>
            <person name="Natvig D."/>
            <person name="Lalanne C."/>
            <person name="Gautier V."/>
            <person name="Ament-Velasquez S.L."/>
            <person name="Kruys A."/>
            <person name="Hutchinson M.I."/>
            <person name="Powell A.J."/>
            <person name="Barry K."/>
            <person name="Miller A.N."/>
            <person name="Grigoriev I.V."/>
            <person name="Debuchy R."/>
            <person name="Gladieux P."/>
            <person name="Thoren M.H."/>
            <person name="Johannesson H."/>
        </authorList>
    </citation>
    <scope>NUCLEOTIDE SEQUENCE</scope>
    <source>
        <strain evidence="1">SMH2532-1</strain>
    </source>
</reference>
<sequence>MGTVPAVNLYDNGYSARSRSPAVVRRRIFTRFSDQTLELEATADGEVVLLRRNQTGRFDHGEALVLLEGKRRFTLVHEGRPVIPDEELGQMVGEALALRLSQRLWIGNCSLSVTPPVFGDMYSRCLERLSSLHHFCANDRLRAALRSAFPGLTLPKG</sequence>
<gene>
    <name evidence="1" type="ORF">B0T16DRAFT_451130</name>
</gene>
<keyword evidence="2" id="KW-1185">Reference proteome</keyword>
<evidence type="ECO:0000313" key="2">
    <source>
        <dbReference type="Proteomes" id="UP001174936"/>
    </source>
</evidence>
<proteinExistence type="predicted"/>
<accession>A0AA39YPN7</accession>
<name>A0AA39YPN7_9PEZI</name>